<dbReference type="EMBL" id="KY052793">
    <property type="protein sequence ID" value="API68973.1"/>
    <property type="molecule type" value="Genomic_RNA"/>
</dbReference>
<proteinExistence type="predicted"/>
<protein>
    <submittedName>
        <fullName evidence="1">Protein 3a</fullName>
    </submittedName>
</protein>
<reference evidence="1" key="1">
    <citation type="journal article" date="2017" name="New Dis. Rep.">
        <title>First report of Maize yellow mosaic virus infecting maize in Ecuador.</title>
        <authorList>
            <person name="Bernreiter A."/>
            <person name="Garcia Teijeiro R."/>
            <person name="Jarrin D."/>
            <person name="Garrido P."/>
            <person name="Ramos L."/>
        </authorList>
    </citation>
    <scope>NUCLEOTIDE SEQUENCE</scope>
    <source>
        <strain evidence="1">M04</strain>
    </source>
</reference>
<organism evidence="1">
    <name type="scientific">Maize yellow mosaic virus</name>
    <dbReference type="NCBI Taxonomy" id="1856642"/>
    <lineage>
        <taxon>Viruses</taxon>
        <taxon>Riboviria</taxon>
        <taxon>Orthornavirae</taxon>
        <taxon>Pisuviricota</taxon>
        <taxon>Pisoniviricetes</taxon>
        <taxon>Sobelivirales</taxon>
        <taxon>Solemoviridae</taxon>
        <taxon>Polerovirus</taxon>
        <taxon>Polerovirus MAYMV</taxon>
    </lineage>
</organism>
<name>A0A1L4AJH1_9VIRU</name>
<sequence length="44" mass="4915">MDWKLLCGVLIGILVAVPVTIFGLYKIYLSISSNVRSIVNEYGR</sequence>
<evidence type="ECO:0000313" key="1">
    <source>
        <dbReference type="EMBL" id="API68973.1"/>
    </source>
</evidence>
<accession>A0A1L4AJH1</accession>